<feature type="transmembrane region" description="Helical" evidence="1">
    <location>
        <begin position="12"/>
        <end position="30"/>
    </location>
</feature>
<sequence>MSVNKGGNTRRLIALVLFIIIKRTGVFLFYKKFCPQRTEGRKRNENL</sequence>
<dbReference type="AlphaFoldDB" id="C9L686"/>
<dbReference type="HOGENOM" id="CLU_3165168_0_0_9"/>
<keyword evidence="1" id="KW-0812">Transmembrane</keyword>
<gene>
    <name evidence="2" type="ORF">BLAHAN_04893</name>
</gene>
<organism evidence="2 3">
    <name type="scientific">Blautia hansenii DSM 20583</name>
    <dbReference type="NCBI Taxonomy" id="537007"/>
    <lineage>
        <taxon>Bacteria</taxon>
        <taxon>Bacillati</taxon>
        <taxon>Bacillota</taxon>
        <taxon>Clostridia</taxon>
        <taxon>Lachnospirales</taxon>
        <taxon>Lachnospiraceae</taxon>
        <taxon>Blautia</taxon>
    </lineage>
</organism>
<accession>C9L686</accession>
<dbReference type="EMBL" id="ABYU02000011">
    <property type="protein sequence ID" value="EEX22668.1"/>
    <property type="molecule type" value="Genomic_DNA"/>
</dbReference>
<dbReference type="Proteomes" id="UP000003755">
    <property type="component" value="Unassembled WGS sequence"/>
</dbReference>
<reference evidence="2" key="1">
    <citation type="submission" date="2009-09" db="EMBL/GenBank/DDBJ databases">
        <authorList>
            <person name="Weinstock G."/>
            <person name="Sodergren E."/>
            <person name="Clifton S."/>
            <person name="Fulton L."/>
            <person name="Fulton B."/>
            <person name="Courtney L."/>
            <person name="Fronick C."/>
            <person name="Harrison M."/>
            <person name="Strong C."/>
            <person name="Farmer C."/>
            <person name="Delahaunty K."/>
            <person name="Markovic C."/>
            <person name="Hall O."/>
            <person name="Minx P."/>
            <person name="Tomlinson C."/>
            <person name="Mitreva M."/>
            <person name="Nelson J."/>
            <person name="Hou S."/>
            <person name="Wollam A."/>
            <person name="Pepin K.H."/>
            <person name="Johnson M."/>
            <person name="Bhonagiri V."/>
            <person name="Nash W.E."/>
            <person name="Warren W."/>
            <person name="Chinwalla A."/>
            <person name="Mardis E.R."/>
            <person name="Wilson R.K."/>
        </authorList>
    </citation>
    <scope>NUCLEOTIDE SEQUENCE [LARGE SCALE GENOMIC DNA]</scope>
    <source>
        <strain evidence="2">DSM 20583</strain>
    </source>
</reference>
<dbReference type="STRING" id="537007.BLAHAN_04893"/>
<protein>
    <submittedName>
        <fullName evidence="2">Uncharacterized protein</fullName>
    </submittedName>
</protein>
<proteinExistence type="predicted"/>
<evidence type="ECO:0000313" key="2">
    <source>
        <dbReference type="EMBL" id="EEX22668.1"/>
    </source>
</evidence>
<keyword evidence="1" id="KW-0472">Membrane</keyword>
<name>C9L686_BLAHA</name>
<keyword evidence="3" id="KW-1185">Reference proteome</keyword>
<evidence type="ECO:0000256" key="1">
    <source>
        <dbReference type="SAM" id="Phobius"/>
    </source>
</evidence>
<comment type="caution">
    <text evidence="2">The sequence shown here is derived from an EMBL/GenBank/DDBJ whole genome shotgun (WGS) entry which is preliminary data.</text>
</comment>
<evidence type="ECO:0000313" key="3">
    <source>
        <dbReference type="Proteomes" id="UP000003755"/>
    </source>
</evidence>
<keyword evidence="1" id="KW-1133">Transmembrane helix</keyword>